<dbReference type="VEuPathDB" id="FungiDB:RhiirFUN_017555"/>
<dbReference type="InterPro" id="IPR006073">
    <property type="entry name" value="GTP-bd"/>
</dbReference>
<dbReference type="GO" id="GO:0005525">
    <property type="term" value="F:GTP binding"/>
    <property type="evidence" value="ECO:0007669"/>
    <property type="project" value="InterPro"/>
</dbReference>
<organism evidence="3 4">
    <name type="scientific">Rhizophagus irregularis</name>
    <dbReference type="NCBI Taxonomy" id="588596"/>
    <lineage>
        <taxon>Eukaryota</taxon>
        <taxon>Fungi</taxon>
        <taxon>Fungi incertae sedis</taxon>
        <taxon>Mucoromycota</taxon>
        <taxon>Glomeromycotina</taxon>
        <taxon>Glomeromycetes</taxon>
        <taxon>Glomerales</taxon>
        <taxon>Glomeraceae</taxon>
        <taxon>Rhizophagus</taxon>
    </lineage>
</organism>
<accession>A0A2N1MNN1</accession>
<dbReference type="Gene3D" id="3.40.50.300">
    <property type="entry name" value="P-loop containing nucleotide triphosphate hydrolases"/>
    <property type="match status" value="1"/>
</dbReference>
<dbReference type="SUPFAM" id="SSF52540">
    <property type="entry name" value="P-loop containing nucleoside triphosphate hydrolases"/>
    <property type="match status" value="1"/>
</dbReference>
<dbReference type="AlphaFoldDB" id="A0A2N1MNN1"/>
<sequence length="323" mass="38153">MELNVNNPVVLLIGAGKSTLRNLLVRHHMIMVFCTNECTVATMLIDGVPYNIVDTPGTCDTQQGSKPAAQTDDRKIMQRDWNHSRTIKGNQGFNQHTQYRGVYTTTQYEEKLKDDARREAEMAHQRQIDQMRQDSDIRHRQILDTMEQARKPQERREEDLRRELDLMRQKEEMRQKKEKERRKKEKEEKERLENERQERERQENRKISIELKLPPPTLMIFSLNIPHFKMVSIRRNEKVKALENYVDFAPLVSFYKDGTTHMGKENKISTYFTDNEMSSQVKITARLSSPIPLIPPYLYSGTELRSHYHVVINVCCYLLNTNI</sequence>
<dbReference type="VEuPathDB" id="FungiDB:RhiirFUN_017554"/>
<comment type="caution">
    <text evidence="3">The sequence shown here is derived from an EMBL/GenBank/DDBJ whole genome shotgun (WGS) entry which is preliminary data.</text>
</comment>
<protein>
    <recommendedName>
        <fullName evidence="2">G domain-containing protein</fullName>
    </recommendedName>
</protein>
<reference evidence="3 4" key="2">
    <citation type="submission" date="2017-10" db="EMBL/GenBank/DDBJ databases">
        <title>Extensive intraspecific genome diversity in a model arbuscular mycorrhizal fungus.</title>
        <authorList>
            <person name="Chen E.C.H."/>
            <person name="Morin E."/>
            <person name="Baudet D."/>
            <person name="Noel J."/>
            <person name="Ndikumana S."/>
            <person name="Charron P."/>
            <person name="St-Onge C."/>
            <person name="Giorgi J."/>
            <person name="Grigoriev I.V."/>
            <person name="Roux C."/>
            <person name="Martin F.M."/>
            <person name="Corradi N."/>
        </authorList>
    </citation>
    <scope>NUCLEOTIDE SEQUENCE [LARGE SCALE GENOMIC DNA]</scope>
    <source>
        <strain evidence="3 4">C2</strain>
    </source>
</reference>
<dbReference type="EMBL" id="LLXL01001693">
    <property type="protein sequence ID" value="PKK63250.1"/>
    <property type="molecule type" value="Genomic_DNA"/>
</dbReference>
<dbReference type="InterPro" id="IPR027417">
    <property type="entry name" value="P-loop_NTPase"/>
</dbReference>
<feature type="region of interest" description="Disordered" evidence="1">
    <location>
        <begin position="116"/>
        <end position="204"/>
    </location>
</feature>
<evidence type="ECO:0000256" key="1">
    <source>
        <dbReference type="SAM" id="MobiDB-lite"/>
    </source>
</evidence>
<feature type="compositionally biased region" description="Basic and acidic residues" evidence="1">
    <location>
        <begin position="185"/>
        <end position="204"/>
    </location>
</feature>
<name>A0A2N1MNN1_9GLOM</name>
<dbReference type="Proteomes" id="UP000233469">
    <property type="component" value="Unassembled WGS sequence"/>
</dbReference>
<dbReference type="Pfam" id="PF01926">
    <property type="entry name" value="MMR_HSR1"/>
    <property type="match status" value="1"/>
</dbReference>
<feature type="domain" description="G" evidence="2">
    <location>
        <begin position="15"/>
        <end position="61"/>
    </location>
</feature>
<feature type="compositionally biased region" description="Basic and acidic residues" evidence="1">
    <location>
        <begin position="116"/>
        <end position="178"/>
    </location>
</feature>
<proteinExistence type="predicted"/>
<gene>
    <name evidence="3" type="ORF">RhiirC2_855128</name>
</gene>
<dbReference type="VEuPathDB" id="FungiDB:FUN_000165"/>
<evidence type="ECO:0000313" key="3">
    <source>
        <dbReference type="EMBL" id="PKK63250.1"/>
    </source>
</evidence>
<evidence type="ECO:0000313" key="4">
    <source>
        <dbReference type="Proteomes" id="UP000233469"/>
    </source>
</evidence>
<reference evidence="3 4" key="1">
    <citation type="submission" date="2016-04" db="EMBL/GenBank/DDBJ databases">
        <title>Genome analyses suggest a sexual origin of heterokaryosis in a supposedly ancient asexual fungus.</title>
        <authorList>
            <person name="Ropars J."/>
            <person name="Sedzielewska K."/>
            <person name="Noel J."/>
            <person name="Charron P."/>
            <person name="Farinelli L."/>
            <person name="Marton T."/>
            <person name="Kruger M."/>
            <person name="Pelin A."/>
            <person name="Brachmann A."/>
            <person name="Corradi N."/>
        </authorList>
    </citation>
    <scope>NUCLEOTIDE SEQUENCE [LARGE SCALE GENOMIC DNA]</scope>
    <source>
        <strain evidence="3 4">C2</strain>
    </source>
</reference>
<evidence type="ECO:0000259" key="2">
    <source>
        <dbReference type="Pfam" id="PF01926"/>
    </source>
</evidence>
<dbReference type="VEuPathDB" id="FungiDB:FUN_000167"/>